<feature type="transmembrane region" description="Helical" evidence="1">
    <location>
        <begin position="152"/>
        <end position="172"/>
    </location>
</feature>
<sequence>MTAFQFSTACVVLLWFVLQAAMRHWTKGTPLPHGTPVDEPPAIVNMAVNGWQMTDDAITATVVDLAARGVLTFGPDPERVTILLPEVIPSGLRTYEQTLLQYLRSRAESGVVPAETLKDRPVDVYDQFEREVDTEADAHGRVSRRWSGRQRAVLIFASLPPAVLTVSLVNWTKAADVYYGRWILIGLLWWLLALFAVRGLDPRPTPPGAEMTARWLKYREFLRESPDIETARPADLALWGRQLAYAAALGLAEVTFWLIPAGRDEKTIAWSNHQGGWQKIKIWYPWMLGWGRSPGRRALHGVWKLVVGVVVLFIARPELFGVRPVPLAAIWTTGLPLTGALVALAAGVLDFCLLVTEALTRRTRTGLVLRQSTARHTGVYLALCDFPKSKAYIVRTHLVRGGSAALKQGTKVELTCGSGIGWVTRVRIL</sequence>
<feature type="domain" description="Predicted membrane protein YciQ-like C-terminal" evidence="2">
    <location>
        <begin position="36"/>
        <end position="253"/>
    </location>
</feature>
<keyword evidence="1" id="KW-1133">Transmembrane helix</keyword>
<dbReference type="InterPro" id="IPR048389">
    <property type="entry name" value="YciQ-like_C"/>
</dbReference>
<gene>
    <name evidence="3" type="ORF">JOF56_002416</name>
</gene>
<name>A0ABS4TDW5_9PSEU</name>
<evidence type="ECO:0000256" key="1">
    <source>
        <dbReference type="SAM" id="Phobius"/>
    </source>
</evidence>
<accession>A0ABS4TDW5</accession>
<dbReference type="RefSeq" id="WP_209637254.1">
    <property type="nucleotide sequence ID" value="NZ_JAGINW010000001.1"/>
</dbReference>
<evidence type="ECO:0000313" key="3">
    <source>
        <dbReference type="EMBL" id="MBP2322031.1"/>
    </source>
</evidence>
<dbReference type="EMBL" id="JAGINW010000001">
    <property type="protein sequence ID" value="MBP2322031.1"/>
    <property type="molecule type" value="Genomic_DNA"/>
</dbReference>
<evidence type="ECO:0000313" key="4">
    <source>
        <dbReference type="Proteomes" id="UP001519332"/>
    </source>
</evidence>
<reference evidence="3 4" key="1">
    <citation type="submission" date="2021-03" db="EMBL/GenBank/DDBJ databases">
        <title>Sequencing the genomes of 1000 actinobacteria strains.</title>
        <authorList>
            <person name="Klenk H.-P."/>
        </authorList>
    </citation>
    <scope>NUCLEOTIDE SEQUENCE [LARGE SCALE GENOMIC DNA]</scope>
    <source>
        <strain evidence="3 4">DSM 46670</strain>
    </source>
</reference>
<feature type="transmembrane region" description="Helical" evidence="1">
    <location>
        <begin position="178"/>
        <end position="197"/>
    </location>
</feature>
<keyword evidence="4" id="KW-1185">Reference proteome</keyword>
<feature type="transmembrane region" description="Helical" evidence="1">
    <location>
        <begin position="335"/>
        <end position="355"/>
    </location>
</feature>
<dbReference type="Pfam" id="PF20990">
    <property type="entry name" value="DUF2207_C"/>
    <property type="match status" value="1"/>
</dbReference>
<comment type="caution">
    <text evidence="3">The sequence shown here is derived from an EMBL/GenBank/DDBJ whole genome shotgun (WGS) entry which is preliminary data.</text>
</comment>
<keyword evidence="1" id="KW-0472">Membrane</keyword>
<evidence type="ECO:0000259" key="2">
    <source>
        <dbReference type="Pfam" id="PF20990"/>
    </source>
</evidence>
<protein>
    <recommendedName>
        <fullName evidence="2">Predicted membrane protein YciQ-like C-terminal domain-containing protein</fullName>
    </recommendedName>
</protein>
<dbReference type="Proteomes" id="UP001519332">
    <property type="component" value="Unassembled WGS sequence"/>
</dbReference>
<proteinExistence type="predicted"/>
<keyword evidence="1" id="KW-0812">Transmembrane</keyword>
<feature type="transmembrane region" description="Helical" evidence="1">
    <location>
        <begin position="298"/>
        <end position="315"/>
    </location>
</feature>
<organism evidence="3 4">
    <name type="scientific">Kibdelosporangium banguiense</name>
    <dbReference type="NCBI Taxonomy" id="1365924"/>
    <lineage>
        <taxon>Bacteria</taxon>
        <taxon>Bacillati</taxon>
        <taxon>Actinomycetota</taxon>
        <taxon>Actinomycetes</taxon>
        <taxon>Pseudonocardiales</taxon>
        <taxon>Pseudonocardiaceae</taxon>
        <taxon>Kibdelosporangium</taxon>
    </lineage>
</organism>